<dbReference type="EMBL" id="JBFDAA010000006">
    <property type="protein sequence ID" value="KAL1131367.1"/>
    <property type="molecule type" value="Genomic_DNA"/>
</dbReference>
<comment type="caution">
    <text evidence="2">The sequence shown here is derived from an EMBL/GenBank/DDBJ whole genome shotgun (WGS) entry which is preliminary data.</text>
</comment>
<protein>
    <recommendedName>
        <fullName evidence="1">CHK kinase-like domain-containing protein</fullName>
    </recommendedName>
</protein>
<dbReference type="AlphaFoldDB" id="A0ABD0YVJ0"/>
<name>A0ABD0YVJ0_9HEMI</name>
<dbReference type="Proteomes" id="UP001558652">
    <property type="component" value="Unassembled WGS sequence"/>
</dbReference>
<evidence type="ECO:0000259" key="1">
    <source>
        <dbReference type="SMART" id="SM00587"/>
    </source>
</evidence>
<sequence>MKQNDAAGFERTKTRIKELIFVPEAIPVFGASLENALKMATKSLKVQGPGPGDMLIDEAVHKLQLLRGTVFQRMVALVAPKEPLSVICHGDFWINNMLFRYDTNGKVEDVMLIDLQVARYGCLATDILHFLYTSLEPGLTVSHYEDLLEAYHESLSSTAMRLAPGAPPVTLEQVTDLVEERALYGLLISFLLLPAVTAEDTIVNEEFLDQAADSLTPGYRKRVREIVLEFVDRGFI</sequence>
<dbReference type="InterPro" id="IPR011009">
    <property type="entry name" value="Kinase-like_dom_sf"/>
</dbReference>
<keyword evidence="3" id="KW-1185">Reference proteome</keyword>
<dbReference type="SUPFAM" id="SSF56112">
    <property type="entry name" value="Protein kinase-like (PK-like)"/>
    <property type="match status" value="1"/>
</dbReference>
<dbReference type="PANTHER" id="PTHR11012">
    <property type="entry name" value="PROTEIN KINASE-LIKE DOMAIN-CONTAINING"/>
    <property type="match status" value="1"/>
</dbReference>
<feature type="domain" description="CHK kinase-like" evidence="1">
    <location>
        <begin position="6"/>
        <end position="161"/>
    </location>
</feature>
<accession>A0ABD0YVJ0</accession>
<evidence type="ECO:0000313" key="3">
    <source>
        <dbReference type="Proteomes" id="UP001558652"/>
    </source>
</evidence>
<gene>
    <name evidence="2" type="ORF">AAG570_010984</name>
</gene>
<reference evidence="2 3" key="1">
    <citation type="submission" date="2024-07" db="EMBL/GenBank/DDBJ databases">
        <title>Chromosome-level genome assembly of the water stick insect Ranatra chinensis (Heteroptera: Nepidae).</title>
        <authorList>
            <person name="Liu X."/>
        </authorList>
    </citation>
    <scope>NUCLEOTIDE SEQUENCE [LARGE SCALE GENOMIC DNA]</scope>
    <source>
        <strain evidence="2">Cailab_2021Rc</strain>
        <tissue evidence="2">Muscle</tissue>
    </source>
</reference>
<dbReference type="PANTHER" id="PTHR11012:SF47">
    <property type="entry name" value="GH22833P"/>
    <property type="match status" value="1"/>
</dbReference>
<organism evidence="2 3">
    <name type="scientific">Ranatra chinensis</name>
    <dbReference type="NCBI Taxonomy" id="642074"/>
    <lineage>
        <taxon>Eukaryota</taxon>
        <taxon>Metazoa</taxon>
        <taxon>Ecdysozoa</taxon>
        <taxon>Arthropoda</taxon>
        <taxon>Hexapoda</taxon>
        <taxon>Insecta</taxon>
        <taxon>Pterygota</taxon>
        <taxon>Neoptera</taxon>
        <taxon>Paraneoptera</taxon>
        <taxon>Hemiptera</taxon>
        <taxon>Heteroptera</taxon>
        <taxon>Panheteroptera</taxon>
        <taxon>Nepomorpha</taxon>
        <taxon>Nepidae</taxon>
        <taxon>Ranatrinae</taxon>
        <taxon>Ranatra</taxon>
    </lineage>
</organism>
<dbReference type="InterPro" id="IPR004119">
    <property type="entry name" value="EcKL"/>
</dbReference>
<proteinExistence type="predicted"/>
<dbReference type="Gene3D" id="3.90.1200.10">
    <property type="match status" value="1"/>
</dbReference>
<dbReference type="Pfam" id="PF02958">
    <property type="entry name" value="EcKL"/>
    <property type="match status" value="1"/>
</dbReference>
<dbReference type="SMART" id="SM00587">
    <property type="entry name" value="CHK"/>
    <property type="match status" value="1"/>
</dbReference>
<dbReference type="InterPro" id="IPR015897">
    <property type="entry name" value="CHK_kinase-like"/>
</dbReference>
<evidence type="ECO:0000313" key="2">
    <source>
        <dbReference type="EMBL" id="KAL1131367.1"/>
    </source>
</evidence>